<reference evidence="2" key="1">
    <citation type="journal article" date="2020" name="G3 (Bethesda)">
        <title>High-Quality Assemblies for Three Invasive Social Wasps from the &lt;i&gt;Vespula&lt;/i&gt; Genus.</title>
        <authorList>
            <person name="Harrop T.W.R."/>
            <person name="Guhlin J."/>
            <person name="McLaughlin G.M."/>
            <person name="Permina E."/>
            <person name="Stockwell P."/>
            <person name="Gilligan J."/>
            <person name="Le Lec M.F."/>
            <person name="Gruber M.A.M."/>
            <person name="Quinn O."/>
            <person name="Lovegrove M."/>
            <person name="Duncan E.J."/>
            <person name="Remnant E.J."/>
            <person name="Van Eeckhoven J."/>
            <person name="Graham B."/>
            <person name="Knapp R.A."/>
            <person name="Langford K.W."/>
            <person name="Kronenberg Z."/>
            <person name="Press M.O."/>
            <person name="Eacker S.M."/>
            <person name="Wilson-Rankin E.E."/>
            <person name="Purcell J."/>
            <person name="Lester P.J."/>
            <person name="Dearden P.K."/>
        </authorList>
    </citation>
    <scope>NUCLEOTIDE SEQUENCE</scope>
    <source>
        <strain evidence="2">Marl-1</strain>
    </source>
</reference>
<evidence type="ECO:0000313" key="3">
    <source>
        <dbReference type="Proteomes" id="UP000614350"/>
    </source>
</evidence>
<gene>
    <name evidence="2" type="ORF">HZH66_012047</name>
</gene>
<dbReference type="AlphaFoldDB" id="A0A834JG96"/>
<feature type="compositionally biased region" description="Basic and acidic residues" evidence="1">
    <location>
        <begin position="20"/>
        <end position="33"/>
    </location>
</feature>
<evidence type="ECO:0000256" key="1">
    <source>
        <dbReference type="SAM" id="MobiDB-lite"/>
    </source>
</evidence>
<protein>
    <submittedName>
        <fullName evidence="2">Uncharacterized protein</fullName>
    </submittedName>
</protein>
<accession>A0A834JG96</accession>
<proteinExistence type="predicted"/>
<sequence length="121" mass="13327">MSFLERATYDRSPGQIVTERNGRREPLLDTRLEDNEDVGAQTEPSKTTLPGVVVDNWRLAHESIRIQTHEAGCRRVLHSPAGFAIISDKGQPLEGRMLQAVGLPKTSRPHGAVFVAMNVGI</sequence>
<dbReference type="Proteomes" id="UP000614350">
    <property type="component" value="Unassembled WGS sequence"/>
</dbReference>
<comment type="caution">
    <text evidence="2">The sequence shown here is derived from an EMBL/GenBank/DDBJ whole genome shotgun (WGS) entry which is preliminary data.</text>
</comment>
<name>A0A834JG96_VESVU</name>
<evidence type="ECO:0000313" key="2">
    <source>
        <dbReference type="EMBL" id="KAF7384961.1"/>
    </source>
</evidence>
<dbReference type="EMBL" id="JACSEA010000015">
    <property type="protein sequence ID" value="KAF7384961.1"/>
    <property type="molecule type" value="Genomic_DNA"/>
</dbReference>
<organism evidence="2 3">
    <name type="scientific">Vespula vulgaris</name>
    <name type="common">Yellow jacket</name>
    <name type="synonym">Wasp</name>
    <dbReference type="NCBI Taxonomy" id="7454"/>
    <lineage>
        <taxon>Eukaryota</taxon>
        <taxon>Metazoa</taxon>
        <taxon>Ecdysozoa</taxon>
        <taxon>Arthropoda</taxon>
        <taxon>Hexapoda</taxon>
        <taxon>Insecta</taxon>
        <taxon>Pterygota</taxon>
        <taxon>Neoptera</taxon>
        <taxon>Endopterygota</taxon>
        <taxon>Hymenoptera</taxon>
        <taxon>Apocrita</taxon>
        <taxon>Aculeata</taxon>
        <taxon>Vespoidea</taxon>
        <taxon>Vespidae</taxon>
        <taxon>Vespinae</taxon>
        <taxon>Vespula</taxon>
    </lineage>
</organism>
<keyword evidence="3" id="KW-1185">Reference proteome</keyword>
<feature type="region of interest" description="Disordered" evidence="1">
    <location>
        <begin position="1"/>
        <end position="47"/>
    </location>
</feature>